<evidence type="ECO:0000256" key="5">
    <source>
        <dbReference type="ARBA" id="ARBA00022777"/>
    </source>
</evidence>
<dbReference type="InterPro" id="IPR036890">
    <property type="entry name" value="HATPase_C_sf"/>
</dbReference>
<feature type="transmembrane region" description="Helical" evidence="9">
    <location>
        <begin position="238"/>
        <end position="260"/>
    </location>
</feature>
<dbReference type="PANTHER" id="PTHR24421">
    <property type="entry name" value="NITRATE/NITRITE SENSOR PROTEIN NARX-RELATED"/>
    <property type="match status" value="1"/>
</dbReference>
<keyword evidence="8 9" id="KW-0472">Membrane</keyword>
<dbReference type="Gene3D" id="3.30.565.10">
    <property type="entry name" value="Histidine kinase-like ATPase, C-terminal domain"/>
    <property type="match status" value="1"/>
</dbReference>
<organism evidence="11 12">
    <name type="scientific">Actinoplanes palleronii</name>
    <dbReference type="NCBI Taxonomy" id="113570"/>
    <lineage>
        <taxon>Bacteria</taxon>
        <taxon>Bacillati</taxon>
        <taxon>Actinomycetota</taxon>
        <taxon>Actinomycetes</taxon>
        <taxon>Micromonosporales</taxon>
        <taxon>Micromonosporaceae</taxon>
        <taxon>Actinoplanes</taxon>
    </lineage>
</organism>
<dbReference type="InterPro" id="IPR029016">
    <property type="entry name" value="GAF-like_dom_sf"/>
</dbReference>
<dbReference type="RefSeq" id="WP_203830403.1">
    <property type="nucleotide sequence ID" value="NZ_BAAATY010000012.1"/>
</dbReference>
<dbReference type="SMART" id="SM00387">
    <property type="entry name" value="HATPase_c"/>
    <property type="match status" value="1"/>
</dbReference>
<dbReference type="Pfam" id="PF02518">
    <property type="entry name" value="HATPase_c"/>
    <property type="match status" value="1"/>
</dbReference>
<evidence type="ECO:0000256" key="4">
    <source>
        <dbReference type="ARBA" id="ARBA00022692"/>
    </source>
</evidence>
<dbReference type="InterPro" id="IPR050482">
    <property type="entry name" value="Sensor_HK_TwoCompSys"/>
</dbReference>
<dbReference type="PANTHER" id="PTHR24421:SF37">
    <property type="entry name" value="SENSOR HISTIDINE KINASE NARS"/>
    <property type="match status" value="1"/>
</dbReference>
<keyword evidence="2" id="KW-1003">Cell membrane</keyword>
<protein>
    <recommendedName>
        <fullName evidence="10">Histidine kinase/HSP90-like ATPase domain-containing protein</fullName>
    </recommendedName>
</protein>
<feature type="transmembrane region" description="Helical" evidence="9">
    <location>
        <begin position="118"/>
        <end position="140"/>
    </location>
</feature>
<feature type="transmembrane region" description="Helical" evidence="9">
    <location>
        <begin position="60"/>
        <end position="83"/>
    </location>
</feature>
<sequence>MRRIPGPALTILAALAAAGFVASLPSAYRRLVAFDPYLVPHPDAVRAGLAEWGVPPGAYAVAWLTGLCLIAVIFIGVGLLILIRRPDDRAALLCAGVLIAFGGIWPNTVPVPGWPAPLAVATEVVADAAFIGFFGLVFVFPDGRFTPRWTRWACLGLAIHVVVAETGTIPELLDIGLALVWLGCGVTAQVHRYRRVSTPAQRQQTTWVAAALITAMTGFGLVAGLQPLPVFSRSGPGALVYNGLTMLAFGGLFCLVPIAIARAVLRRRLWDIDPILNRALLYGTLTAALTAVYAVIVTWAARGVELRGYPVASFLAAAVVAVLVEPLRRRLRGWANRVTYGQREDPYAVVTVLARRLEDPDASLPALAASVRRAMRAPYAAIVAPDGSVLAGSGTAASASVRMPLVQQGEVVGELRVAPRAPGETYDRRDRRLLADLARHSAPAVRAARLHDQVLRSRERLVTAREEERRRLRRDLHDGLGPALAAQTLQVEAAVAVLRDRPEQAEALLAEVLARGAEAVGEVRRIAHGLRPPALDELGLAGAVRVAAGEFAATFPVRVDAAGLPPLPAAVEVAAYAIVREALTNVARHAAAGSARVVLRAGDGALLIAVIDDGRGPGTGPAGVGTVSMRERARELGGSCEISGRPGGGTTVSARLPLPAAASPAALAPASVAVADQEEVWS</sequence>
<evidence type="ECO:0000256" key="9">
    <source>
        <dbReference type="SAM" id="Phobius"/>
    </source>
</evidence>
<comment type="caution">
    <text evidence="11">The sequence shown here is derived from an EMBL/GenBank/DDBJ whole genome shotgun (WGS) entry which is preliminary data.</text>
</comment>
<dbReference type="SUPFAM" id="SSF55874">
    <property type="entry name" value="ATPase domain of HSP90 chaperone/DNA topoisomerase II/histidine kinase"/>
    <property type="match status" value="1"/>
</dbReference>
<evidence type="ECO:0000256" key="2">
    <source>
        <dbReference type="ARBA" id="ARBA00022475"/>
    </source>
</evidence>
<dbReference type="SUPFAM" id="SSF55781">
    <property type="entry name" value="GAF domain-like"/>
    <property type="match status" value="1"/>
</dbReference>
<reference evidence="11 12" key="1">
    <citation type="submission" date="2021-01" db="EMBL/GenBank/DDBJ databases">
        <title>Whole genome shotgun sequence of Actinoplanes palleronii NBRC 14916.</title>
        <authorList>
            <person name="Komaki H."/>
            <person name="Tamura T."/>
        </authorList>
    </citation>
    <scope>NUCLEOTIDE SEQUENCE [LARGE SCALE GENOMIC DNA]</scope>
    <source>
        <strain evidence="11 12">NBRC 14916</strain>
    </source>
</reference>
<keyword evidence="4 9" id="KW-0812">Transmembrane</keyword>
<dbReference type="EMBL" id="BOMS01000156">
    <property type="protein sequence ID" value="GIE72711.1"/>
    <property type="molecule type" value="Genomic_DNA"/>
</dbReference>
<feature type="transmembrane region" description="Helical" evidence="9">
    <location>
        <begin position="90"/>
        <end position="106"/>
    </location>
</feature>
<feature type="transmembrane region" description="Helical" evidence="9">
    <location>
        <begin position="280"/>
        <end position="301"/>
    </location>
</feature>
<keyword evidence="5" id="KW-0418">Kinase</keyword>
<keyword evidence="3" id="KW-0808">Transferase</keyword>
<keyword evidence="12" id="KW-1185">Reference proteome</keyword>
<evidence type="ECO:0000256" key="3">
    <source>
        <dbReference type="ARBA" id="ARBA00022679"/>
    </source>
</evidence>
<comment type="subcellular location">
    <subcellularLocation>
        <location evidence="1">Cell membrane</location>
        <topology evidence="1">Multi-pass membrane protein</topology>
    </subcellularLocation>
</comment>
<evidence type="ECO:0000313" key="11">
    <source>
        <dbReference type="EMBL" id="GIE72711.1"/>
    </source>
</evidence>
<dbReference type="InterPro" id="IPR003594">
    <property type="entry name" value="HATPase_dom"/>
</dbReference>
<feature type="transmembrane region" description="Helical" evidence="9">
    <location>
        <begin position="205"/>
        <end position="226"/>
    </location>
</feature>
<keyword evidence="6 9" id="KW-1133">Transmembrane helix</keyword>
<evidence type="ECO:0000256" key="7">
    <source>
        <dbReference type="ARBA" id="ARBA00023012"/>
    </source>
</evidence>
<evidence type="ECO:0000256" key="8">
    <source>
        <dbReference type="ARBA" id="ARBA00023136"/>
    </source>
</evidence>
<gene>
    <name evidence="11" type="ORF">Apa02nite_088190</name>
</gene>
<dbReference type="InterPro" id="IPR011712">
    <property type="entry name" value="Sig_transdc_His_kin_sub3_dim/P"/>
</dbReference>
<evidence type="ECO:0000313" key="12">
    <source>
        <dbReference type="Proteomes" id="UP000624709"/>
    </source>
</evidence>
<dbReference type="Gene3D" id="1.20.5.1930">
    <property type="match status" value="1"/>
</dbReference>
<evidence type="ECO:0000256" key="6">
    <source>
        <dbReference type="ARBA" id="ARBA00022989"/>
    </source>
</evidence>
<dbReference type="Pfam" id="PF07730">
    <property type="entry name" value="HisKA_3"/>
    <property type="match status" value="1"/>
</dbReference>
<dbReference type="CDD" id="cd16917">
    <property type="entry name" value="HATPase_UhpB-NarQ-NarX-like"/>
    <property type="match status" value="1"/>
</dbReference>
<name>A0ABQ4BPY1_9ACTN</name>
<proteinExistence type="predicted"/>
<keyword evidence="7" id="KW-0902">Two-component regulatory system</keyword>
<accession>A0ABQ4BPY1</accession>
<evidence type="ECO:0000256" key="1">
    <source>
        <dbReference type="ARBA" id="ARBA00004651"/>
    </source>
</evidence>
<dbReference type="Gene3D" id="3.30.450.40">
    <property type="match status" value="1"/>
</dbReference>
<evidence type="ECO:0000259" key="10">
    <source>
        <dbReference type="SMART" id="SM00387"/>
    </source>
</evidence>
<dbReference type="Proteomes" id="UP000624709">
    <property type="component" value="Unassembled WGS sequence"/>
</dbReference>
<feature type="domain" description="Histidine kinase/HSP90-like ATPase" evidence="10">
    <location>
        <begin position="570"/>
        <end position="660"/>
    </location>
</feature>